<keyword evidence="2" id="KW-1185">Reference proteome</keyword>
<proteinExistence type="predicted"/>
<dbReference type="EMBL" id="MU269141">
    <property type="protein sequence ID" value="KAH7903187.1"/>
    <property type="molecule type" value="Genomic_DNA"/>
</dbReference>
<comment type="caution">
    <text evidence="1">The sequence shown here is derived from an EMBL/GenBank/DDBJ whole genome shotgun (WGS) entry which is preliminary data.</text>
</comment>
<name>A0ACB7ZR68_9AGAM</name>
<organism evidence="1 2">
    <name type="scientific">Hygrophoropsis aurantiaca</name>
    <dbReference type="NCBI Taxonomy" id="72124"/>
    <lineage>
        <taxon>Eukaryota</taxon>
        <taxon>Fungi</taxon>
        <taxon>Dikarya</taxon>
        <taxon>Basidiomycota</taxon>
        <taxon>Agaricomycotina</taxon>
        <taxon>Agaricomycetes</taxon>
        <taxon>Agaricomycetidae</taxon>
        <taxon>Boletales</taxon>
        <taxon>Coniophorineae</taxon>
        <taxon>Hygrophoropsidaceae</taxon>
        <taxon>Hygrophoropsis</taxon>
    </lineage>
</organism>
<evidence type="ECO:0000313" key="2">
    <source>
        <dbReference type="Proteomes" id="UP000790377"/>
    </source>
</evidence>
<sequence>MHRALLIVEIQLYIFNQIFKKRTLYALARTCQAFSETALNVLWGVSEKIKSPCKVFRSRFPR</sequence>
<accession>A0ACB7ZR68</accession>
<evidence type="ECO:0000313" key="1">
    <source>
        <dbReference type="EMBL" id="KAH7903187.1"/>
    </source>
</evidence>
<dbReference type="Proteomes" id="UP000790377">
    <property type="component" value="Unassembled WGS sequence"/>
</dbReference>
<protein>
    <submittedName>
        <fullName evidence="1">Uncharacterized protein</fullName>
    </submittedName>
</protein>
<reference evidence="1" key="1">
    <citation type="journal article" date="2021" name="New Phytol.">
        <title>Evolutionary innovations through gain and loss of genes in the ectomycorrhizal Boletales.</title>
        <authorList>
            <person name="Wu G."/>
            <person name="Miyauchi S."/>
            <person name="Morin E."/>
            <person name="Kuo A."/>
            <person name="Drula E."/>
            <person name="Varga T."/>
            <person name="Kohler A."/>
            <person name="Feng B."/>
            <person name="Cao Y."/>
            <person name="Lipzen A."/>
            <person name="Daum C."/>
            <person name="Hundley H."/>
            <person name="Pangilinan J."/>
            <person name="Johnson J."/>
            <person name="Barry K."/>
            <person name="LaButti K."/>
            <person name="Ng V."/>
            <person name="Ahrendt S."/>
            <person name="Min B."/>
            <person name="Choi I.G."/>
            <person name="Park H."/>
            <person name="Plett J.M."/>
            <person name="Magnuson J."/>
            <person name="Spatafora J.W."/>
            <person name="Nagy L.G."/>
            <person name="Henrissat B."/>
            <person name="Grigoriev I.V."/>
            <person name="Yang Z.L."/>
            <person name="Xu J."/>
            <person name="Martin F.M."/>
        </authorList>
    </citation>
    <scope>NUCLEOTIDE SEQUENCE</scope>
    <source>
        <strain evidence="1">ATCC 28755</strain>
    </source>
</reference>
<gene>
    <name evidence="1" type="ORF">BJ138DRAFT_1168447</name>
</gene>